<evidence type="ECO:0000256" key="3">
    <source>
        <dbReference type="PROSITE-ProRule" id="PRU00169"/>
    </source>
</evidence>
<evidence type="ECO:0000256" key="1">
    <source>
        <dbReference type="ARBA" id="ARBA00012528"/>
    </source>
</evidence>
<evidence type="ECO:0000259" key="5">
    <source>
        <dbReference type="PROSITE" id="PS50887"/>
    </source>
</evidence>
<dbReference type="EC" id="2.7.7.65" evidence="1"/>
<keyword evidence="7" id="KW-1185">Reference proteome</keyword>
<dbReference type="SMART" id="SM00267">
    <property type="entry name" value="GGDEF"/>
    <property type="match status" value="1"/>
</dbReference>
<comment type="caution">
    <text evidence="6">The sequence shown here is derived from an EMBL/GenBank/DDBJ whole genome shotgun (WGS) entry which is preliminary data.</text>
</comment>
<dbReference type="PROSITE" id="PS50110">
    <property type="entry name" value="RESPONSE_REGULATORY"/>
    <property type="match status" value="1"/>
</dbReference>
<dbReference type="SMART" id="SM00448">
    <property type="entry name" value="REC"/>
    <property type="match status" value="1"/>
</dbReference>
<dbReference type="InterPro" id="IPR001789">
    <property type="entry name" value="Sig_transdc_resp-reg_receiver"/>
</dbReference>
<dbReference type="FunFam" id="3.30.70.270:FF:000001">
    <property type="entry name" value="Diguanylate cyclase domain protein"/>
    <property type="match status" value="1"/>
</dbReference>
<dbReference type="CDD" id="cd01949">
    <property type="entry name" value="GGDEF"/>
    <property type="match status" value="1"/>
</dbReference>
<dbReference type="NCBIfam" id="TIGR00254">
    <property type="entry name" value="GGDEF"/>
    <property type="match status" value="1"/>
</dbReference>
<dbReference type="RefSeq" id="WP_088753618.1">
    <property type="nucleotide sequence ID" value="NZ_NJGV01000001.1"/>
</dbReference>
<dbReference type="Gene3D" id="3.40.50.2300">
    <property type="match status" value="1"/>
</dbReference>
<dbReference type="GO" id="GO:0043709">
    <property type="term" value="P:cell adhesion involved in single-species biofilm formation"/>
    <property type="evidence" value="ECO:0007669"/>
    <property type="project" value="TreeGrafter"/>
</dbReference>
<dbReference type="InterPro" id="IPR000160">
    <property type="entry name" value="GGDEF_dom"/>
</dbReference>
<gene>
    <name evidence="6" type="ORF">CEJ45_00540</name>
</gene>
<feature type="domain" description="Response regulatory" evidence="4">
    <location>
        <begin position="24"/>
        <end position="141"/>
    </location>
</feature>
<dbReference type="InterPro" id="IPR043128">
    <property type="entry name" value="Rev_trsase/Diguanyl_cyclase"/>
</dbReference>
<organism evidence="6 7">
    <name type="scientific">Herbaspirillum aquaticum</name>
    <dbReference type="NCBI Taxonomy" id="568783"/>
    <lineage>
        <taxon>Bacteria</taxon>
        <taxon>Pseudomonadati</taxon>
        <taxon>Pseudomonadota</taxon>
        <taxon>Betaproteobacteria</taxon>
        <taxon>Burkholderiales</taxon>
        <taxon>Oxalobacteraceae</taxon>
        <taxon>Herbaspirillum</taxon>
    </lineage>
</organism>
<dbReference type="Pfam" id="PF00990">
    <property type="entry name" value="GGDEF"/>
    <property type="match status" value="1"/>
</dbReference>
<proteinExistence type="predicted"/>
<dbReference type="Proteomes" id="UP000214747">
    <property type="component" value="Unassembled WGS sequence"/>
</dbReference>
<dbReference type="PROSITE" id="PS50887">
    <property type="entry name" value="GGDEF"/>
    <property type="match status" value="1"/>
</dbReference>
<dbReference type="AlphaFoldDB" id="A0A225T019"/>
<dbReference type="InterPro" id="IPR050469">
    <property type="entry name" value="Diguanylate_Cyclase"/>
</dbReference>
<dbReference type="EMBL" id="NJGV01000001">
    <property type="protein sequence ID" value="OWY36949.1"/>
    <property type="molecule type" value="Genomic_DNA"/>
</dbReference>
<evidence type="ECO:0000313" key="7">
    <source>
        <dbReference type="Proteomes" id="UP000214747"/>
    </source>
</evidence>
<dbReference type="GO" id="GO:0052621">
    <property type="term" value="F:diguanylate cyclase activity"/>
    <property type="evidence" value="ECO:0007669"/>
    <property type="project" value="UniProtKB-EC"/>
</dbReference>
<feature type="domain" description="GGDEF" evidence="5">
    <location>
        <begin position="205"/>
        <end position="342"/>
    </location>
</feature>
<dbReference type="Pfam" id="PF00072">
    <property type="entry name" value="Response_reg"/>
    <property type="match status" value="1"/>
</dbReference>
<evidence type="ECO:0000259" key="4">
    <source>
        <dbReference type="PROSITE" id="PS50110"/>
    </source>
</evidence>
<dbReference type="PANTHER" id="PTHR45138:SF9">
    <property type="entry name" value="DIGUANYLATE CYCLASE DGCM-RELATED"/>
    <property type="match status" value="1"/>
</dbReference>
<dbReference type="InterPro" id="IPR029787">
    <property type="entry name" value="Nucleotide_cyclase"/>
</dbReference>
<comment type="catalytic activity">
    <reaction evidence="2">
        <text>2 GTP = 3',3'-c-di-GMP + 2 diphosphate</text>
        <dbReference type="Rhea" id="RHEA:24898"/>
        <dbReference type="ChEBI" id="CHEBI:33019"/>
        <dbReference type="ChEBI" id="CHEBI:37565"/>
        <dbReference type="ChEBI" id="CHEBI:58805"/>
        <dbReference type="EC" id="2.7.7.65"/>
    </reaction>
</comment>
<protein>
    <recommendedName>
        <fullName evidence="1">diguanylate cyclase</fullName>
        <ecNumber evidence="1">2.7.7.65</ecNumber>
    </recommendedName>
</protein>
<dbReference type="SUPFAM" id="SSF52172">
    <property type="entry name" value="CheY-like"/>
    <property type="match status" value="1"/>
</dbReference>
<dbReference type="InterPro" id="IPR011006">
    <property type="entry name" value="CheY-like_superfamily"/>
</dbReference>
<dbReference type="GO" id="GO:1902201">
    <property type="term" value="P:negative regulation of bacterial-type flagellum-dependent cell motility"/>
    <property type="evidence" value="ECO:0007669"/>
    <property type="project" value="TreeGrafter"/>
</dbReference>
<sequence length="342" mass="38286">MSSVQATDTTASAPALPADDYKIMVLLVDDQAMVGEAIRRALAKEDNIDFHFCTRADEALAVAEKTRPTVILQDLVMPGVDGMTLVRQYRASPVLANVPIIVLSSRDDAEIKRDAFAGGANDYMVKLPDVIELVARLRYHSRSYINLLQRDAAYRALRESQQQLQKTNFELQRLTNTDGLTGIANRRYFDDYLGAEWRRARRDGLHLALLLIDVDFFKLYNDNYGHVAGDAVLRQVAQTLDNSIQRPADLSARFGGEEFAMILPRTPLEGAQALGQKLCQLIESNQVPHARSGISQWLTVSIGAACMVPTEHQEISELIEMADRRLYLAKQQGRNRVVWQDG</sequence>
<name>A0A225T019_9BURK</name>
<dbReference type="Gene3D" id="3.30.70.270">
    <property type="match status" value="1"/>
</dbReference>
<dbReference type="GO" id="GO:0005886">
    <property type="term" value="C:plasma membrane"/>
    <property type="evidence" value="ECO:0007669"/>
    <property type="project" value="TreeGrafter"/>
</dbReference>
<keyword evidence="3" id="KW-0597">Phosphoprotein</keyword>
<dbReference type="SUPFAM" id="SSF55073">
    <property type="entry name" value="Nucleotide cyclase"/>
    <property type="match status" value="1"/>
</dbReference>
<reference evidence="6 7" key="1">
    <citation type="journal article" date="2010" name="Int. J. Syst. Evol. Microbiol.">
        <title>Reclassification of Herbaspirillum putei as a later heterotypic synonym of Herbaspirillum huttiense, with the description of H. huttiense subsp. huttiense subsp. nov. and H. huttiense subsp. putei subsp. nov., comb. nov., and description of Herbaspirillum aquaticum sp. nov.</title>
        <authorList>
            <person name="Dobritsa A.P."/>
            <person name="Reddy M.C."/>
            <person name="Samadpour M."/>
        </authorList>
    </citation>
    <scope>NUCLEOTIDE SEQUENCE [LARGE SCALE GENOMIC DNA]</scope>
    <source>
        <strain evidence="6 7">IEH 4430</strain>
    </source>
</reference>
<dbReference type="GO" id="GO:0000160">
    <property type="term" value="P:phosphorelay signal transduction system"/>
    <property type="evidence" value="ECO:0007669"/>
    <property type="project" value="InterPro"/>
</dbReference>
<dbReference type="PANTHER" id="PTHR45138">
    <property type="entry name" value="REGULATORY COMPONENTS OF SENSORY TRANSDUCTION SYSTEM"/>
    <property type="match status" value="1"/>
</dbReference>
<evidence type="ECO:0000313" key="6">
    <source>
        <dbReference type="EMBL" id="OWY36949.1"/>
    </source>
</evidence>
<accession>A0A225T019</accession>
<evidence type="ECO:0000256" key="2">
    <source>
        <dbReference type="ARBA" id="ARBA00034247"/>
    </source>
</evidence>
<feature type="modified residue" description="4-aspartylphosphate" evidence="3">
    <location>
        <position position="74"/>
    </location>
</feature>